<reference evidence="2" key="1">
    <citation type="submission" date="2022-03" db="EMBL/GenBank/DDBJ databases">
        <authorList>
            <person name="Alioto T."/>
            <person name="Alioto T."/>
            <person name="Gomez Garrido J."/>
        </authorList>
    </citation>
    <scope>NUCLEOTIDE SEQUENCE</scope>
</reference>
<name>A0AAD1SZ85_PELCU</name>
<dbReference type="Proteomes" id="UP001295444">
    <property type="component" value="Chromosome 09"/>
</dbReference>
<protein>
    <submittedName>
        <fullName evidence="2">Uncharacterized protein</fullName>
    </submittedName>
</protein>
<keyword evidence="3" id="KW-1185">Reference proteome</keyword>
<feature type="compositionally biased region" description="Basic residues" evidence="1">
    <location>
        <begin position="32"/>
        <end position="48"/>
    </location>
</feature>
<organism evidence="2 3">
    <name type="scientific">Pelobates cultripes</name>
    <name type="common">Western spadefoot toad</name>
    <dbReference type="NCBI Taxonomy" id="61616"/>
    <lineage>
        <taxon>Eukaryota</taxon>
        <taxon>Metazoa</taxon>
        <taxon>Chordata</taxon>
        <taxon>Craniata</taxon>
        <taxon>Vertebrata</taxon>
        <taxon>Euteleostomi</taxon>
        <taxon>Amphibia</taxon>
        <taxon>Batrachia</taxon>
        <taxon>Anura</taxon>
        <taxon>Pelobatoidea</taxon>
        <taxon>Pelobatidae</taxon>
        <taxon>Pelobates</taxon>
    </lineage>
</organism>
<evidence type="ECO:0000256" key="1">
    <source>
        <dbReference type="SAM" id="MobiDB-lite"/>
    </source>
</evidence>
<dbReference type="EMBL" id="OW240920">
    <property type="protein sequence ID" value="CAH2314843.1"/>
    <property type="molecule type" value="Genomic_DNA"/>
</dbReference>
<dbReference type="AlphaFoldDB" id="A0AAD1SZ85"/>
<feature type="region of interest" description="Disordered" evidence="1">
    <location>
        <begin position="32"/>
        <end position="55"/>
    </location>
</feature>
<evidence type="ECO:0000313" key="3">
    <source>
        <dbReference type="Proteomes" id="UP001295444"/>
    </source>
</evidence>
<proteinExistence type="predicted"/>
<accession>A0AAD1SZ85</accession>
<evidence type="ECO:0000313" key="2">
    <source>
        <dbReference type="EMBL" id="CAH2314843.1"/>
    </source>
</evidence>
<sequence>MADMPSAPGNQADLGSPNWLECITDRFDKRQVPRHGLHPGRTRTRHARQVTGGGCGDYTRAVDQSALDYAGALGRWSTAIWDSIHRGSVHRDCMKWPCRGIG</sequence>
<gene>
    <name evidence="2" type="ORF">PECUL_23A041981</name>
</gene>